<dbReference type="PROSITE" id="PS51257">
    <property type="entry name" value="PROKAR_LIPOPROTEIN"/>
    <property type="match status" value="1"/>
</dbReference>
<accession>A0ABM9JG72</accession>
<evidence type="ECO:0000313" key="1">
    <source>
        <dbReference type="EMBL" id="CAJ0792086.1"/>
    </source>
</evidence>
<organism evidence="1 2">
    <name type="scientific">Ralstonia thomasii</name>
    <dbReference type="NCBI Taxonomy" id="3058596"/>
    <lineage>
        <taxon>Bacteria</taxon>
        <taxon>Pseudomonadati</taxon>
        <taxon>Pseudomonadota</taxon>
        <taxon>Betaproteobacteria</taxon>
        <taxon>Burkholderiales</taxon>
        <taxon>Burkholderiaceae</taxon>
        <taxon>Ralstonia</taxon>
    </lineage>
</organism>
<reference evidence="1 2" key="1">
    <citation type="submission" date="2023-07" db="EMBL/GenBank/DDBJ databases">
        <authorList>
            <person name="Peeters C."/>
        </authorList>
    </citation>
    <scope>NUCLEOTIDE SEQUENCE [LARGE SCALE GENOMIC DNA]</scope>
    <source>
        <strain evidence="1 2">LMG 18095</strain>
    </source>
</reference>
<keyword evidence="2" id="KW-1185">Reference proteome</keyword>
<evidence type="ECO:0000313" key="2">
    <source>
        <dbReference type="Proteomes" id="UP001189773"/>
    </source>
</evidence>
<sequence>MRRAGMILSSAMLLSGCQTVSEVVPAGNGTYMVGSEVRGGFSSWAEVRALTLNRANEYCMTQNKDMEQVDSKTHGARGWTPQEAELTFRCVDRKKS</sequence>
<comment type="caution">
    <text evidence="1">The sequence shown here is derived from an EMBL/GenBank/DDBJ whole genome shotgun (WGS) entry which is preliminary data.</text>
</comment>
<gene>
    <name evidence="1" type="ORF">LMG18095_02264</name>
</gene>
<protein>
    <recommendedName>
        <fullName evidence="3">Lipoprotein</fullName>
    </recommendedName>
</protein>
<evidence type="ECO:0008006" key="3">
    <source>
        <dbReference type="Google" id="ProtNLM"/>
    </source>
</evidence>
<dbReference type="Proteomes" id="UP001189773">
    <property type="component" value="Unassembled WGS sequence"/>
</dbReference>
<dbReference type="EMBL" id="CATZAR010000005">
    <property type="protein sequence ID" value="CAJ0792086.1"/>
    <property type="molecule type" value="Genomic_DNA"/>
</dbReference>
<proteinExistence type="predicted"/>
<name>A0ABM9JG72_9RALS</name>